<proteinExistence type="predicted"/>
<feature type="transmembrane region" description="Helical" evidence="1">
    <location>
        <begin position="75"/>
        <end position="93"/>
    </location>
</feature>
<feature type="domain" description="Inner membrane protein YqiJ OB-fold" evidence="2">
    <location>
        <begin position="149"/>
        <end position="207"/>
    </location>
</feature>
<keyword evidence="5" id="KW-1185">Reference proteome</keyword>
<keyword evidence="1" id="KW-1133">Transmembrane helix</keyword>
<accession>A0A2R8AAV3</accession>
<dbReference type="InterPro" id="IPR010840">
    <property type="entry name" value="YqiJ_OB"/>
</dbReference>
<dbReference type="InterPro" id="IPR048376">
    <property type="entry name" value="YqiJ_N"/>
</dbReference>
<dbReference type="OrthoDB" id="5421421at2"/>
<feature type="domain" description="Inner membrane protein YqiJ N-terminal" evidence="3">
    <location>
        <begin position="11"/>
        <end position="121"/>
    </location>
</feature>
<evidence type="ECO:0000256" key="1">
    <source>
        <dbReference type="SAM" id="Phobius"/>
    </source>
</evidence>
<dbReference type="Pfam" id="PF21001">
    <property type="entry name" value="YqiJ_N"/>
    <property type="match status" value="1"/>
</dbReference>
<feature type="transmembrane region" description="Helical" evidence="1">
    <location>
        <begin position="12"/>
        <end position="40"/>
    </location>
</feature>
<sequence>MLDMLLSPNGFPFAIALGLFAGLLALELIALVVGGSLFAFDMDADVDLDLDVEADVDLDGDASFLTWLGLGEVPFIMWFASLLAGFGLSGVLIQTGAVALFDAPLPAWGAGLAAVIPGLLFAREVGTLILRFLPRTETSAVPRSQLGRRTGTVTQGTAREDSPAQARVRDRHGNLQYIRVVPAQGEDPIPQGSEILVLTEQNGVFRARKLGA</sequence>
<keyword evidence="1" id="KW-0472">Membrane</keyword>
<dbReference type="Pfam" id="PF07290">
    <property type="entry name" value="YqiJ_OB"/>
    <property type="match status" value="1"/>
</dbReference>
<evidence type="ECO:0000313" key="4">
    <source>
        <dbReference type="EMBL" id="SPF29351.1"/>
    </source>
</evidence>
<gene>
    <name evidence="4" type="primary">yqiJ</name>
    <name evidence="4" type="ORF">POI8812_01659</name>
</gene>
<organism evidence="4 5">
    <name type="scientific">Pontivivens insulae</name>
    <dbReference type="NCBI Taxonomy" id="1639689"/>
    <lineage>
        <taxon>Bacteria</taxon>
        <taxon>Pseudomonadati</taxon>
        <taxon>Pseudomonadota</taxon>
        <taxon>Alphaproteobacteria</taxon>
        <taxon>Rhodobacterales</taxon>
        <taxon>Paracoccaceae</taxon>
        <taxon>Pontivivens</taxon>
    </lineage>
</organism>
<dbReference type="AlphaFoldDB" id="A0A2R8AAV3"/>
<dbReference type="Proteomes" id="UP000244932">
    <property type="component" value="Unassembled WGS sequence"/>
</dbReference>
<reference evidence="4 5" key="1">
    <citation type="submission" date="2018-03" db="EMBL/GenBank/DDBJ databases">
        <authorList>
            <person name="Keele B.F."/>
        </authorList>
    </citation>
    <scope>NUCLEOTIDE SEQUENCE [LARGE SCALE GENOMIC DNA]</scope>
    <source>
        <strain evidence="4 5">CeCT 8812</strain>
    </source>
</reference>
<evidence type="ECO:0000313" key="5">
    <source>
        <dbReference type="Proteomes" id="UP000244932"/>
    </source>
</evidence>
<feature type="transmembrane region" description="Helical" evidence="1">
    <location>
        <begin position="105"/>
        <end position="122"/>
    </location>
</feature>
<dbReference type="EMBL" id="OMKW01000002">
    <property type="protein sequence ID" value="SPF29351.1"/>
    <property type="molecule type" value="Genomic_DNA"/>
</dbReference>
<evidence type="ECO:0000259" key="2">
    <source>
        <dbReference type="Pfam" id="PF07290"/>
    </source>
</evidence>
<name>A0A2R8AAV3_9RHOB</name>
<keyword evidence="1" id="KW-0812">Transmembrane</keyword>
<evidence type="ECO:0000259" key="3">
    <source>
        <dbReference type="Pfam" id="PF21001"/>
    </source>
</evidence>
<protein>
    <submittedName>
        <fullName evidence="4">Inner membrane protein YqiJ</fullName>
    </submittedName>
</protein>